<dbReference type="AlphaFoldDB" id="A0AAW3W7Q7"/>
<accession>A0AAW3W7Q7</accession>
<evidence type="ECO:0000313" key="2">
    <source>
        <dbReference type="Proteomes" id="UP001194098"/>
    </source>
</evidence>
<protein>
    <submittedName>
        <fullName evidence="1">Uncharacterized protein</fullName>
    </submittedName>
</protein>
<name>A0AAW3W7Q7_CLOBE</name>
<organism evidence="1 2">
    <name type="scientific">Clostridium beijerinckii</name>
    <name type="common">Clostridium MP</name>
    <dbReference type="NCBI Taxonomy" id="1520"/>
    <lineage>
        <taxon>Bacteria</taxon>
        <taxon>Bacillati</taxon>
        <taxon>Bacillota</taxon>
        <taxon>Clostridia</taxon>
        <taxon>Eubacteriales</taxon>
        <taxon>Clostridiaceae</taxon>
        <taxon>Clostridium</taxon>
    </lineage>
</organism>
<dbReference type="RefSeq" id="WP_171781484.1">
    <property type="nucleotide sequence ID" value="NZ_JABAGV010000020.1"/>
</dbReference>
<reference evidence="1" key="2">
    <citation type="journal article" date="2022" name="Nat. Biotechnol.">
        <title>Carbon-negative production of acetone and isopropanol by gas fermentation at industrial pilot scale.</title>
        <authorList>
            <person name="Liew F.E."/>
            <person name="Nogle R."/>
            <person name="Abdalla T."/>
            <person name="Rasor B.J."/>
            <person name="Canter C."/>
            <person name="Jensen R.O."/>
            <person name="Wang L."/>
            <person name="Strutz J."/>
            <person name="Chirania P."/>
            <person name="De Tissera S."/>
            <person name="Mueller A.P."/>
            <person name="Ruan Z."/>
            <person name="Gao A."/>
            <person name="Tran L."/>
            <person name="Engle N.L."/>
            <person name="Bromley J.C."/>
            <person name="Daniell J."/>
            <person name="Conrado R."/>
            <person name="Tschaplinski T.J."/>
            <person name="Giannone R.J."/>
            <person name="Hettich R.L."/>
            <person name="Karim A.S."/>
            <person name="Simpson S.D."/>
            <person name="Brown S.D."/>
            <person name="Leang C."/>
            <person name="Jewett M.C."/>
            <person name="Kopke M."/>
        </authorList>
    </citation>
    <scope>NUCLEOTIDE SEQUENCE</scope>
    <source>
        <strain evidence="1">DJ015</strain>
    </source>
</reference>
<proteinExistence type="predicted"/>
<reference evidence="1" key="1">
    <citation type="submission" date="2020-04" db="EMBL/GenBank/DDBJ databases">
        <authorList>
            <person name="Brown S."/>
        </authorList>
    </citation>
    <scope>NUCLEOTIDE SEQUENCE</scope>
    <source>
        <strain evidence="1">DJ015</strain>
    </source>
</reference>
<sequence length="56" mass="6796">MIREELQLNHEEIFDSIPILGVNIIWNQSELKLIIDDTMKSFFEEYDTKNETLYKF</sequence>
<dbReference type="EMBL" id="JABAGV010000020">
    <property type="protein sequence ID" value="MBC2474942.1"/>
    <property type="molecule type" value="Genomic_DNA"/>
</dbReference>
<comment type="caution">
    <text evidence="1">The sequence shown here is derived from an EMBL/GenBank/DDBJ whole genome shotgun (WGS) entry which is preliminary data.</text>
</comment>
<dbReference type="Proteomes" id="UP001194098">
    <property type="component" value="Unassembled WGS sequence"/>
</dbReference>
<gene>
    <name evidence="1" type="ORF">HGI39_09525</name>
</gene>
<evidence type="ECO:0000313" key="1">
    <source>
        <dbReference type="EMBL" id="MBC2474942.1"/>
    </source>
</evidence>